<dbReference type="HOGENOM" id="CLU_794405_0_0_12"/>
<dbReference type="KEGG" id="tbe:Trebr_0485"/>
<organism evidence="1 2">
    <name type="scientific">Treponema brennaborense (strain DSM 12168 / CIP 105900 / DD5/3)</name>
    <dbReference type="NCBI Taxonomy" id="906968"/>
    <lineage>
        <taxon>Bacteria</taxon>
        <taxon>Pseudomonadati</taxon>
        <taxon>Spirochaetota</taxon>
        <taxon>Spirochaetia</taxon>
        <taxon>Spirochaetales</taxon>
        <taxon>Treponemataceae</taxon>
        <taxon>Treponema</taxon>
    </lineage>
</organism>
<dbReference type="InterPro" id="IPR021243">
    <property type="entry name" value="DUF2804"/>
</dbReference>
<evidence type="ECO:0000313" key="1">
    <source>
        <dbReference type="EMBL" id="AEE15929.1"/>
    </source>
</evidence>
<proteinExistence type="predicted"/>
<dbReference type="eggNOG" id="ENOG50325JJ">
    <property type="taxonomic scope" value="Bacteria"/>
</dbReference>
<reference evidence="2" key="1">
    <citation type="submission" date="2011-04" db="EMBL/GenBank/DDBJ databases">
        <title>The complete genome of Treponema brennaborense DSM 12168.</title>
        <authorList>
            <person name="Lucas S."/>
            <person name="Han J."/>
            <person name="Lapidus A."/>
            <person name="Bruce D."/>
            <person name="Goodwin L."/>
            <person name="Pitluck S."/>
            <person name="Peters L."/>
            <person name="Kyrpides N."/>
            <person name="Mavromatis K."/>
            <person name="Ivanova N."/>
            <person name="Mikhailova N."/>
            <person name="Pagani I."/>
            <person name="Teshima H."/>
            <person name="Detter J.C."/>
            <person name="Tapia R."/>
            <person name="Han C."/>
            <person name="Land M."/>
            <person name="Hauser L."/>
            <person name="Markowitz V."/>
            <person name="Cheng J.-F."/>
            <person name="Hugenholtz P."/>
            <person name="Woyke T."/>
            <person name="Wu D."/>
            <person name="Gronow S."/>
            <person name="Wellnitz S."/>
            <person name="Brambilla E."/>
            <person name="Klenk H.-P."/>
            <person name="Eisen J.A."/>
        </authorList>
    </citation>
    <scope>NUCLEOTIDE SEQUENCE [LARGE SCALE GENOMIC DNA]</scope>
    <source>
        <strain evidence="2">DSM 12168 / CIP 105900 / DD5/3</strain>
    </source>
</reference>
<sequence>MYSREIIPAPDPLIQNGKPIFGTFSGAPKRLDIRGVERPFGVLPMPTFITDLRIRSTLTFMFHTDEYVGSVDFFDAKLFGYAEVLFWNKTTGRKFSYRTVIGPRRRLIPKKTAAGVCISFRHNRYIRVSWDRSRACLSVIFNLNGDSVRPSVSAAFTANLAAPAFAEISAVLPAPTMRRCRAVWFLTAPLTGSLSATFPNQQPQQKHDTGGYVLFESDRTYYKLRTKSSFAIAAGNVQGRPVTFSITSSSQEAATPDLYNENVLFVNGETTPLPPVKLTHPLGINGKWVLQDTESMVDLTFTPISDHVRTISIFILRTRNHSLYGTFDGVLAAKNGEKIILKDFPGIVRKNMLRL</sequence>
<dbReference type="AlphaFoldDB" id="F4LP53"/>
<dbReference type="PANTHER" id="PTHR35868:SF3">
    <property type="entry name" value="DUF2804 DOMAIN-CONTAINING PROTEIN"/>
    <property type="match status" value="1"/>
</dbReference>
<dbReference type="Pfam" id="PF10974">
    <property type="entry name" value="DUF2804"/>
    <property type="match status" value="1"/>
</dbReference>
<dbReference type="STRING" id="906968.Trebr_0485"/>
<dbReference type="RefSeq" id="WP_013757648.1">
    <property type="nucleotide sequence ID" value="NC_015500.1"/>
</dbReference>
<dbReference type="Proteomes" id="UP000006546">
    <property type="component" value="Chromosome"/>
</dbReference>
<evidence type="ECO:0000313" key="2">
    <source>
        <dbReference type="Proteomes" id="UP000006546"/>
    </source>
</evidence>
<dbReference type="EMBL" id="CP002696">
    <property type="protein sequence ID" value="AEE15929.1"/>
    <property type="molecule type" value="Genomic_DNA"/>
</dbReference>
<gene>
    <name evidence="1" type="ordered locus">Trebr_0485</name>
</gene>
<evidence type="ECO:0008006" key="3">
    <source>
        <dbReference type="Google" id="ProtNLM"/>
    </source>
</evidence>
<protein>
    <recommendedName>
        <fullName evidence="3">DUF2804 domain-containing protein</fullName>
    </recommendedName>
</protein>
<dbReference type="PANTHER" id="PTHR35868">
    <property type="entry name" value="DUF2804 DOMAIN-CONTAINING PROTEIN-RELATED"/>
    <property type="match status" value="1"/>
</dbReference>
<name>F4LP53_TREBD</name>
<accession>F4LP53</accession>
<keyword evidence="2" id="KW-1185">Reference proteome</keyword>